<feature type="region of interest" description="Disordered" evidence="1">
    <location>
        <begin position="21"/>
        <end position="69"/>
    </location>
</feature>
<evidence type="ECO:0000256" key="1">
    <source>
        <dbReference type="SAM" id="MobiDB-lite"/>
    </source>
</evidence>
<dbReference type="EMBL" id="JAHLFH010000160">
    <property type="protein sequence ID" value="MBU3820218.1"/>
    <property type="molecule type" value="Genomic_DNA"/>
</dbReference>
<evidence type="ECO:0000313" key="2">
    <source>
        <dbReference type="EMBL" id="MBU3820218.1"/>
    </source>
</evidence>
<comment type="caution">
    <text evidence="2">The sequence shown here is derived from an EMBL/GenBank/DDBJ whole genome shotgun (WGS) entry which is preliminary data.</text>
</comment>
<gene>
    <name evidence="2" type="ORF">H9864_07615</name>
</gene>
<reference evidence="2" key="1">
    <citation type="journal article" date="2021" name="PeerJ">
        <title>Extensive microbial diversity within the chicken gut microbiome revealed by metagenomics and culture.</title>
        <authorList>
            <person name="Gilroy R."/>
            <person name="Ravi A."/>
            <person name="Getino M."/>
            <person name="Pursley I."/>
            <person name="Horton D.L."/>
            <person name="Alikhan N.F."/>
            <person name="Baker D."/>
            <person name="Gharbi K."/>
            <person name="Hall N."/>
            <person name="Watson M."/>
            <person name="Adriaenssens E.M."/>
            <person name="Foster-Nyarko E."/>
            <person name="Jarju S."/>
            <person name="Secka A."/>
            <person name="Antonio M."/>
            <person name="Oren A."/>
            <person name="Chaudhuri R.R."/>
            <person name="La Ragione R."/>
            <person name="Hildebrand F."/>
            <person name="Pallen M.J."/>
        </authorList>
    </citation>
    <scope>NUCLEOTIDE SEQUENCE</scope>
    <source>
        <strain evidence="2">742</strain>
    </source>
</reference>
<accession>A0A9E2KM22</accession>
<feature type="compositionally biased region" description="Basic and acidic residues" evidence="1">
    <location>
        <begin position="60"/>
        <end position="69"/>
    </location>
</feature>
<name>A0A9E2KM22_9FIRM</name>
<dbReference type="AlphaFoldDB" id="A0A9E2KM22"/>
<sequence>CTDGTPAACRQKNAASFLAGDTPGVMASYMPENNRVDPRGVPPRKARPTQEDDETVQRLVEWREDAPYG</sequence>
<dbReference type="Proteomes" id="UP000824178">
    <property type="component" value="Unassembled WGS sequence"/>
</dbReference>
<feature type="non-terminal residue" evidence="2">
    <location>
        <position position="1"/>
    </location>
</feature>
<proteinExistence type="predicted"/>
<organism evidence="2 3">
    <name type="scientific">Candidatus Faecalibacterium intestinavium</name>
    <dbReference type="NCBI Taxonomy" id="2838580"/>
    <lineage>
        <taxon>Bacteria</taxon>
        <taxon>Bacillati</taxon>
        <taxon>Bacillota</taxon>
        <taxon>Clostridia</taxon>
        <taxon>Eubacteriales</taxon>
        <taxon>Oscillospiraceae</taxon>
        <taxon>Faecalibacterium</taxon>
    </lineage>
</organism>
<reference evidence="2" key="2">
    <citation type="submission" date="2021-04" db="EMBL/GenBank/DDBJ databases">
        <authorList>
            <person name="Gilroy R."/>
        </authorList>
    </citation>
    <scope>NUCLEOTIDE SEQUENCE</scope>
    <source>
        <strain evidence="2">742</strain>
    </source>
</reference>
<protein>
    <submittedName>
        <fullName evidence="2">Uncharacterized protein</fullName>
    </submittedName>
</protein>
<evidence type="ECO:0000313" key="3">
    <source>
        <dbReference type="Proteomes" id="UP000824178"/>
    </source>
</evidence>